<dbReference type="Proteomes" id="UP000316471">
    <property type="component" value="Unassembled WGS sequence"/>
</dbReference>
<dbReference type="RefSeq" id="WP_144812469.1">
    <property type="nucleotide sequence ID" value="NZ_VLKP01000003.1"/>
</dbReference>
<dbReference type="EMBL" id="VLKP01000003">
    <property type="protein sequence ID" value="TWI12513.1"/>
    <property type="molecule type" value="Genomic_DNA"/>
</dbReference>
<evidence type="ECO:0000313" key="2">
    <source>
        <dbReference type="EMBL" id="TWI12513.1"/>
    </source>
</evidence>
<feature type="transmembrane region" description="Helical" evidence="1">
    <location>
        <begin position="44"/>
        <end position="64"/>
    </location>
</feature>
<dbReference type="OrthoDB" id="5588650at2"/>
<feature type="transmembrane region" description="Helical" evidence="1">
    <location>
        <begin position="103"/>
        <end position="120"/>
    </location>
</feature>
<keyword evidence="3" id="KW-1185">Reference proteome</keyword>
<gene>
    <name evidence="2" type="ORF">IP93_00854</name>
</gene>
<keyword evidence="1" id="KW-0812">Transmembrane</keyword>
<sequence length="134" mass="14618">MIEFYPQIKAAHVGLVMLSGALFALRGAFVLAGMRWPLSLPVKWASYTIDTALLTAAAMLLTILHGTGMFANGWLTVKMVLLVVYIVLGIFALTRARTTGARVVFFLGALATYGMMYSIARAHHPFGWLLQVVS</sequence>
<protein>
    <submittedName>
        <fullName evidence="2">Putative membrane protein SirB2</fullName>
    </submittedName>
</protein>
<reference evidence="2 3" key="1">
    <citation type="journal article" date="2015" name="Stand. Genomic Sci.">
        <title>Genomic Encyclopedia of Bacterial and Archaeal Type Strains, Phase III: the genomes of soil and plant-associated and newly described type strains.</title>
        <authorList>
            <person name="Whitman W.B."/>
            <person name="Woyke T."/>
            <person name="Klenk H.P."/>
            <person name="Zhou Y."/>
            <person name="Lilburn T.G."/>
            <person name="Beck B.J."/>
            <person name="De Vos P."/>
            <person name="Vandamme P."/>
            <person name="Eisen J.A."/>
            <person name="Garrity G."/>
            <person name="Hugenholtz P."/>
            <person name="Kyrpides N.C."/>
        </authorList>
    </citation>
    <scope>NUCLEOTIDE SEQUENCE [LARGE SCALE GENOMIC DNA]</scope>
    <source>
        <strain evidence="2 3">CGMCC 1.10136</strain>
    </source>
</reference>
<dbReference type="Pfam" id="PF04247">
    <property type="entry name" value="SirB"/>
    <property type="match status" value="1"/>
</dbReference>
<proteinExistence type="predicted"/>
<keyword evidence="1" id="KW-0472">Membrane</keyword>
<dbReference type="PANTHER" id="PTHR39594">
    <property type="entry name" value="PROTEIN YCHQ"/>
    <property type="match status" value="1"/>
</dbReference>
<comment type="caution">
    <text evidence="2">The sequence shown here is derived from an EMBL/GenBank/DDBJ whole genome shotgun (WGS) entry which is preliminary data.</text>
</comment>
<feature type="transmembrane region" description="Helical" evidence="1">
    <location>
        <begin position="70"/>
        <end position="91"/>
    </location>
</feature>
<feature type="transmembrane region" description="Helical" evidence="1">
    <location>
        <begin position="12"/>
        <end position="32"/>
    </location>
</feature>
<evidence type="ECO:0000256" key="1">
    <source>
        <dbReference type="SAM" id="Phobius"/>
    </source>
</evidence>
<accession>A0A562LY86</accession>
<dbReference type="InterPro" id="IPR007360">
    <property type="entry name" value="SirB"/>
</dbReference>
<evidence type="ECO:0000313" key="3">
    <source>
        <dbReference type="Proteomes" id="UP000316471"/>
    </source>
</evidence>
<dbReference type="GO" id="GO:0005886">
    <property type="term" value="C:plasma membrane"/>
    <property type="evidence" value="ECO:0007669"/>
    <property type="project" value="TreeGrafter"/>
</dbReference>
<name>A0A562LY86_9GAMM</name>
<organism evidence="2 3">
    <name type="scientific">Aerolutibacter ruishenii</name>
    <dbReference type="NCBI Taxonomy" id="686800"/>
    <lineage>
        <taxon>Bacteria</taxon>
        <taxon>Pseudomonadati</taxon>
        <taxon>Pseudomonadota</taxon>
        <taxon>Gammaproteobacteria</taxon>
        <taxon>Lysobacterales</taxon>
        <taxon>Lysobacteraceae</taxon>
        <taxon>Aerolutibacter</taxon>
    </lineage>
</organism>
<dbReference type="AlphaFoldDB" id="A0A562LY86"/>
<keyword evidence="1" id="KW-1133">Transmembrane helix</keyword>
<dbReference type="PIRSF" id="PIRSF005610">
    <property type="entry name" value="SirB"/>
    <property type="match status" value="1"/>
</dbReference>
<dbReference type="PANTHER" id="PTHR39594:SF1">
    <property type="entry name" value="PROTEIN YCHQ"/>
    <property type="match status" value="1"/>
</dbReference>